<protein>
    <submittedName>
        <fullName evidence="2">Uncharacterized protein</fullName>
    </submittedName>
</protein>
<keyword evidence="1" id="KW-0812">Transmembrane</keyword>
<accession>A0A5B8IP83</accession>
<evidence type="ECO:0000256" key="1">
    <source>
        <dbReference type="SAM" id="Phobius"/>
    </source>
</evidence>
<name>A0A5B8IP83_9VIRU</name>
<reference evidence="2" key="1">
    <citation type="submission" date="2018-11" db="EMBL/GenBank/DDBJ databases">
        <title>A distinct lineage of giant viruses engineers rhodopsin photosystems in predatory marine eukaryotes.</title>
        <authorList>
            <person name="Needham D.M."/>
            <person name="Yoshizawa S."/>
            <person name="Hosaka T."/>
            <person name="Poirier C."/>
            <person name="Choi C.-J."/>
            <person name="Hehenberger E."/>
            <person name="Irwin N.A.T."/>
            <person name="Wilken S."/>
            <person name="Yung C.-M."/>
            <person name="Bachy C."/>
            <person name="Kurihara R."/>
            <person name="Nakajima Y."/>
            <person name="Kojima K."/>
            <person name="Kimura-Someya T."/>
            <person name="Leonard G."/>
            <person name="Malmstrom R.R."/>
            <person name="Mende D."/>
            <person name="Olson D.K."/>
            <person name="Sudo Y."/>
            <person name="Sudek S."/>
            <person name="Richards T.A."/>
            <person name="DeLong E.F."/>
            <person name="Keeling P.J."/>
            <person name="Santoro A.E."/>
            <person name="Shirouzu M."/>
            <person name="Iwasaki W."/>
            <person name="Worden A.Z."/>
        </authorList>
    </citation>
    <scope>NUCLEOTIDE SEQUENCE</scope>
</reference>
<gene>
    <name evidence="2" type="ORF">2_3</name>
</gene>
<feature type="transmembrane region" description="Helical" evidence="1">
    <location>
        <begin position="6"/>
        <end position="22"/>
    </location>
</feature>
<evidence type="ECO:0000313" key="2">
    <source>
        <dbReference type="EMBL" id="QDY51931.1"/>
    </source>
</evidence>
<sequence length="84" mass="10119">MNIIDYTIIILFFQLMISILNCNIDKIYLITIFEIILIYLLFEINNLYIDITSLESLILKFEFELKNTCPAVDLYENIKIYKYH</sequence>
<keyword evidence="1" id="KW-0472">Membrane</keyword>
<feature type="transmembrane region" description="Helical" evidence="1">
    <location>
        <begin position="27"/>
        <end position="49"/>
    </location>
</feature>
<dbReference type="EMBL" id="MK250086">
    <property type="protein sequence ID" value="QDY51931.1"/>
    <property type="molecule type" value="Genomic_DNA"/>
</dbReference>
<keyword evidence="1" id="KW-1133">Transmembrane helix</keyword>
<organism evidence="2">
    <name type="scientific">Mimiviridae sp. ChoanoV1</name>
    <dbReference type="NCBI Taxonomy" id="2596887"/>
    <lineage>
        <taxon>Viruses</taxon>
        <taxon>Varidnaviria</taxon>
        <taxon>Bamfordvirae</taxon>
        <taxon>Nucleocytoviricota</taxon>
        <taxon>Megaviricetes</taxon>
        <taxon>Imitervirales</taxon>
        <taxon>Schizomimiviridae</taxon>
    </lineage>
</organism>
<proteinExistence type="predicted"/>